<dbReference type="InParanoid" id="A0A2T3AZZ6"/>
<dbReference type="PRINTS" id="PR00344">
    <property type="entry name" value="BCTRLSENSOR"/>
</dbReference>
<accession>A0A2T3AZZ6</accession>
<reference evidence="7 8" key="1">
    <citation type="journal article" date="2018" name="New Phytol.">
        <title>Comparative genomics and transcriptomics depict ericoid mycorrhizal fungi as versatile saprotrophs and plant mutualists.</title>
        <authorList>
            <person name="Martino E."/>
            <person name="Morin E."/>
            <person name="Grelet G.A."/>
            <person name="Kuo A."/>
            <person name="Kohler A."/>
            <person name="Daghino S."/>
            <person name="Barry K.W."/>
            <person name="Cichocki N."/>
            <person name="Clum A."/>
            <person name="Dockter R.B."/>
            <person name="Hainaut M."/>
            <person name="Kuo R.C."/>
            <person name="LaButti K."/>
            <person name="Lindahl B.D."/>
            <person name="Lindquist E.A."/>
            <person name="Lipzen A."/>
            <person name="Khouja H.R."/>
            <person name="Magnuson J."/>
            <person name="Murat C."/>
            <person name="Ohm R.A."/>
            <person name="Singer S.W."/>
            <person name="Spatafora J.W."/>
            <person name="Wang M."/>
            <person name="Veneault-Fourrey C."/>
            <person name="Henrissat B."/>
            <person name="Grigoriev I.V."/>
            <person name="Martin F.M."/>
            <person name="Perotto S."/>
        </authorList>
    </citation>
    <scope>NUCLEOTIDE SEQUENCE [LARGE SCALE GENOMIC DNA]</scope>
    <source>
        <strain evidence="7 8">ATCC 22711</strain>
    </source>
</reference>
<dbReference type="InterPro" id="IPR035965">
    <property type="entry name" value="PAS-like_dom_sf"/>
</dbReference>
<dbReference type="PROSITE" id="PS50110">
    <property type="entry name" value="RESPONSE_REGULATORY"/>
    <property type="match status" value="1"/>
</dbReference>
<dbReference type="InterPro" id="IPR003661">
    <property type="entry name" value="HisK_dim/P_dom"/>
</dbReference>
<sequence length="1239" mass="138021">MSLRLGNTERRMQHSSLNSIDGARTPDGDQTCRHTSGLVDGNGDADEGFDVDFYAIAVGHFLDVDPRPTFVIDRRTNLGKDFESTFANAALRSNHHLAKAVLSKSRPDSPLLASTLEFRAWMDYVVQHHRSDISSPPTLSYCDHVWSAFTLHERWVVISGCCTERDSKGINLPPLARRPNKVSRQQVGVGQEDRITLDMKNEVFDAVHRLQASFVSTGTPDSTLAQPEGFLSPHVMFARSIDWASTPLGDMSTWSAELRQIANLLMSNPHPAAVFWGEELTVIYNKAYADGVAGQKHPELMGTGFRGHFEEVWGNVGTIFNESRETGKAVAVENQMLPIERRGFGEETYFTWSLTPLYGGTSQLLGLYNALFETTRQTINDRRTRTLLNLGAEVALAKSVSEFWRHVLNALRENEYDFPFALLYSVVDDIDGDEGASMSSETSSALKSCILEGTLGVPEGHPAAPTGLDLRRATGGFIPAFRDALQTREPKLLSLIDGTLSETMIEGLECRGFGDPCRLAVVCPIRPTNGENVLGFLVVGINPRRPYDGDYEAFIRLLNRQLATSLASVELFEDEIRRGNTAAKVAALERSRLSEELAVQRGRLQRIAEVASVGMFSIEPNGLLLGANDRWFEMTGHPRDRVYEMSFMETIAESSRQAMEMGWRRLTIDGMPWSGELQMKQKWYDPATGEEHDNWMLAAAQPEYSAGGTVKIIMGSLTDITAQKRSAKDAEARARLSEELLNLQKERLEEAEETRRQQNNFIDMTSHEMRNPLSAIVQCADSISTSMNEIYNNSKLSLEPALKATIKTCIEASDTIQLCAQHQKSIVDDILTISKLDSNLLLITPMPIELVKVVQQTLRMFMAECTVHDITMNLHLEKSLQELNVDWVMLDSSRLLQVLINLLTNAIKFTKSEKKRLVDVSIGAYLEPPAVEIENFRYFPTHRARADITAGADWGTGEILYLRFEVRDTGCGLNDSEKKNLFTRFSQASPRTHVKYGGSGLGLFISRQLTELQGGEIGVASEAGVGSAFAFYLKARRPEGSAATPTTTHQRNHSDLESNSRVTSLREKERPVSNPRQFRNLATYAPEPPNILLRANPKDWHVLIVEDNLVNQRILATQISNLGCTTYVANHGGEALDLIQESAHYKGKERDGKHLSVILMDLEMPIMDGLTCTRKIREMEGAGLIYGRIPIIAVTANARDEQIANAKLSGIDDVMPKPFRIRQLVPKIDALLHKMVPEP</sequence>
<dbReference type="InterPro" id="IPR050956">
    <property type="entry name" value="2C_system_His_kinase"/>
</dbReference>
<dbReference type="SMART" id="SM00091">
    <property type="entry name" value="PAS"/>
    <property type="match status" value="1"/>
</dbReference>
<proteinExistence type="predicted"/>
<evidence type="ECO:0000259" key="6">
    <source>
        <dbReference type="PROSITE" id="PS50110"/>
    </source>
</evidence>
<keyword evidence="3" id="KW-0175">Coiled coil</keyword>
<dbReference type="SMART" id="SM00448">
    <property type="entry name" value="REC"/>
    <property type="match status" value="1"/>
</dbReference>
<dbReference type="Pfam" id="PF00512">
    <property type="entry name" value="HisKA"/>
    <property type="match status" value="1"/>
</dbReference>
<dbReference type="Pfam" id="PF02518">
    <property type="entry name" value="HATPase_c"/>
    <property type="match status" value="1"/>
</dbReference>
<evidence type="ECO:0000313" key="8">
    <source>
        <dbReference type="Proteomes" id="UP000241818"/>
    </source>
</evidence>
<dbReference type="NCBIfam" id="TIGR00229">
    <property type="entry name" value="sensory_box"/>
    <property type="match status" value="1"/>
</dbReference>
<feature type="coiled-coil region" evidence="3">
    <location>
        <begin position="727"/>
        <end position="761"/>
    </location>
</feature>
<feature type="domain" description="Histidine kinase" evidence="5">
    <location>
        <begin position="764"/>
        <end position="1037"/>
    </location>
</feature>
<evidence type="ECO:0000313" key="7">
    <source>
        <dbReference type="EMBL" id="PSS16683.1"/>
    </source>
</evidence>
<dbReference type="InterPro" id="IPR058846">
    <property type="entry name" value="PAS-like"/>
</dbReference>
<evidence type="ECO:0000259" key="5">
    <source>
        <dbReference type="PROSITE" id="PS50109"/>
    </source>
</evidence>
<dbReference type="Gene3D" id="3.30.450.20">
    <property type="entry name" value="PAS domain"/>
    <property type="match status" value="2"/>
</dbReference>
<feature type="region of interest" description="Disordered" evidence="4">
    <location>
        <begin position="1"/>
        <end position="36"/>
    </location>
</feature>
<dbReference type="InterPro" id="IPR005467">
    <property type="entry name" value="His_kinase_dom"/>
</dbReference>
<evidence type="ECO:0000256" key="2">
    <source>
        <dbReference type="PROSITE-ProRule" id="PRU00169"/>
    </source>
</evidence>
<dbReference type="GO" id="GO:0000155">
    <property type="term" value="F:phosphorelay sensor kinase activity"/>
    <property type="evidence" value="ECO:0007669"/>
    <property type="project" value="InterPro"/>
</dbReference>
<dbReference type="InterPro" id="IPR001789">
    <property type="entry name" value="Sig_transdc_resp-reg_receiver"/>
</dbReference>
<dbReference type="OrthoDB" id="60033at2759"/>
<dbReference type="CDD" id="cd00082">
    <property type="entry name" value="HisKA"/>
    <property type="match status" value="1"/>
</dbReference>
<name>A0A2T3AZZ6_AMORE</name>
<dbReference type="EMBL" id="KZ679012">
    <property type="protein sequence ID" value="PSS16683.1"/>
    <property type="molecule type" value="Genomic_DNA"/>
</dbReference>
<organism evidence="7 8">
    <name type="scientific">Amorphotheca resinae ATCC 22711</name>
    <dbReference type="NCBI Taxonomy" id="857342"/>
    <lineage>
        <taxon>Eukaryota</taxon>
        <taxon>Fungi</taxon>
        <taxon>Dikarya</taxon>
        <taxon>Ascomycota</taxon>
        <taxon>Pezizomycotina</taxon>
        <taxon>Leotiomycetes</taxon>
        <taxon>Helotiales</taxon>
        <taxon>Amorphothecaceae</taxon>
        <taxon>Amorphotheca</taxon>
    </lineage>
</organism>
<keyword evidence="1 2" id="KW-0597">Phosphoprotein</keyword>
<dbReference type="Pfam" id="PF00072">
    <property type="entry name" value="Response_reg"/>
    <property type="match status" value="1"/>
</dbReference>
<dbReference type="Gene3D" id="1.10.287.130">
    <property type="match status" value="1"/>
</dbReference>
<feature type="modified residue" description="4-aspartylphosphate" evidence="2">
    <location>
        <position position="1161"/>
    </location>
</feature>
<evidence type="ECO:0008006" key="9">
    <source>
        <dbReference type="Google" id="ProtNLM"/>
    </source>
</evidence>
<dbReference type="AlphaFoldDB" id="A0A2T3AZZ6"/>
<feature type="region of interest" description="Disordered" evidence="4">
    <location>
        <begin position="1040"/>
        <end position="1073"/>
    </location>
</feature>
<dbReference type="STRING" id="857342.A0A2T3AZZ6"/>
<dbReference type="InterPro" id="IPR000014">
    <property type="entry name" value="PAS"/>
</dbReference>
<dbReference type="PANTHER" id="PTHR43719:SF30">
    <property type="entry name" value="TWO-COMPONENT SYSTEM RESPONSE REGULATOR"/>
    <property type="match status" value="1"/>
</dbReference>
<gene>
    <name evidence="7" type="ORF">M430DRAFT_122240</name>
</gene>
<dbReference type="Pfam" id="PF26131">
    <property type="entry name" value="PAS-like"/>
    <property type="match status" value="1"/>
</dbReference>
<dbReference type="SUPFAM" id="SSF52172">
    <property type="entry name" value="CheY-like"/>
    <property type="match status" value="1"/>
</dbReference>
<feature type="domain" description="Response regulatory" evidence="6">
    <location>
        <begin position="1101"/>
        <end position="1232"/>
    </location>
</feature>
<dbReference type="Gene3D" id="3.40.50.2300">
    <property type="match status" value="1"/>
</dbReference>
<dbReference type="GeneID" id="36569917"/>
<evidence type="ECO:0000256" key="1">
    <source>
        <dbReference type="ARBA" id="ARBA00022553"/>
    </source>
</evidence>
<dbReference type="Proteomes" id="UP000241818">
    <property type="component" value="Unassembled WGS sequence"/>
</dbReference>
<dbReference type="PROSITE" id="PS50109">
    <property type="entry name" value="HIS_KIN"/>
    <property type="match status" value="1"/>
</dbReference>
<dbReference type="SMART" id="SM00388">
    <property type="entry name" value="HisKA"/>
    <property type="match status" value="1"/>
</dbReference>
<dbReference type="InterPro" id="IPR036097">
    <property type="entry name" value="HisK_dim/P_sf"/>
</dbReference>
<keyword evidence="8" id="KW-1185">Reference proteome</keyword>
<dbReference type="SMART" id="SM00387">
    <property type="entry name" value="HATPase_c"/>
    <property type="match status" value="1"/>
</dbReference>
<evidence type="ECO:0000256" key="3">
    <source>
        <dbReference type="SAM" id="Coils"/>
    </source>
</evidence>
<dbReference type="Gene3D" id="3.30.565.10">
    <property type="entry name" value="Histidine kinase-like ATPase, C-terminal domain"/>
    <property type="match status" value="1"/>
</dbReference>
<dbReference type="SUPFAM" id="SSF55785">
    <property type="entry name" value="PYP-like sensor domain (PAS domain)"/>
    <property type="match status" value="1"/>
</dbReference>
<dbReference type="InterPro" id="IPR004358">
    <property type="entry name" value="Sig_transdc_His_kin-like_C"/>
</dbReference>
<dbReference type="InterPro" id="IPR011006">
    <property type="entry name" value="CheY-like_superfamily"/>
</dbReference>
<feature type="compositionally biased region" description="Basic and acidic residues" evidence="4">
    <location>
        <begin position="1052"/>
        <end position="1071"/>
    </location>
</feature>
<dbReference type="CDD" id="cd17546">
    <property type="entry name" value="REC_hyHK_CKI1_RcsC-like"/>
    <property type="match status" value="1"/>
</dbReference>
<dbReference type="CDD" id="cd00130">
    <property type="entry name" value="PAS"/>
    <property type="match status" value="1"/>
</dbReference>
<dbReference type="SUPFAM" id="SSF47384">
    <property type="entry name" value="Homodimeric domain of signal transducing histidine kinase"/>
    <property type="match status" value="1"/>
</dbReference>
<dbReference type="SUPFAM" id="SSF55874">
    <property type="entry name" value="ATPase domain of HSP90 chaperone/DNA topoisomerase II/histidine kinase"/>
    <property type="match status" value="1"/>
</dbReference>
<dbReference type="InterPro" id="IPR003594">
    <property type="entry name" value="HATPase_dom"/>
</dbReference>
<evidence type="ECO:0000256" key="4">
    <source>
        <dbReference type="SAM" id="MobiDB-lite"/>
    </source>
</evidence>
<dbReference type="InterPro" id="IPR036890">
    <property type="entry name" value="HATPase_C_sf"/>
</dbReference>
<dbReference type="PANTHER" id="PTHR43719">
    <property type="entry name" value="TWO-COMPONENT HISTIDINE KINASE"/>
    <property type="match status" value="1"/>
</dbReference>
<dbReference type="RefSeq" id="XP_024720191.1">
    <property type="nucleotide sequence ID" value="XM_024861836.1"/>
</dbReference>
<protein>
    <recommendedName>
        <fullName evidence="9">Histidine kinase</fullName>
    </recommendedName>
</protein>